<feature type="compositionally biased region" description="Basic and acidic residues" evidence="11">
    <location>
        <begin position="4598"/>
        <end position="4608"/>
    </location>
</feature>
<evidence type="ECO:0000256" key="2">
    <source>
        <dbReference type="ARBA" id="ARBA00004642"/>
    </source>
</evidence>
<evidence type="ECO:0000313" key="13">
    <source>
        <dbReference type="EMBL" id="CAH0557511.1"/>
    </source>
</evidence>
<accession>A0A9P0FHW4</accession>
<feature type="compositionally biased region" description="Basic and acidic residues" evidence="11">
    <location>
        <begin position="4458"/>
        <end position="4470"/>
    </location>
</feature>
<dbReference type="GO" id="GO:0030687">
    <property type="term" value="C:preribosome, large subunit precursor"/>
    <property type="evidence" value="ECO:0007669"/>
    <property type="project" value="TreeGrafter"/>
</dbReference>
<evidence type="ECO:0000313" key="14">
    <source>
        <dbReference type="Proteomes" id="UP001154078"/>
    </source>
</evidence>
<dbReference type="Gene3D" id="3.40.50.410">
    <property type="entry name" value="von Willebrand factor, type A domain"/>
    <property type="match status" value="1"/>
</dbReference>
<feature type="compositionally biased region" description="Basic and acidic residues" evidence="11">
    <location>
        <begin position="4443"/>
        <end position="4452"/>
    </location>
</feature>
<feature type="compositionally biased region" description="Basic and acidic residues" evidence="11">
    <location>
        <begin position="4742"/>
        <end position="4752"/>
    </location>
</feature>
<feature type="compositionally biased region" description="Basic and acidic residues" evidence="11">
    <location>
        <begin position="4764"/>
        <end position="4781"/>
    </location>
</feature>
<dbReference type="Proteomes" id="UP001154078">
    <property type="component" value="Chromosome 5"/>
</dbReference>
<feature type="compositionally biased region" description="Acidic residues" evidence="11">
    <location>
        <begin position="4512"/>
        <end position="4541"/>
    </location>
</feature>
<dbReference type="CDD" id="cd00009">
    <property type="entry name" value="AAA"/>
    <property type="match status" value="2"/>
</dbReference>
<feature type="compositionally biased region" description="Acidic residues" evidence="11">
    <location>
        <begin position="4576"/>
        <end position="4597"/>
    </location>
</feature>
<evidence type="ECO:0000259" key="12">
    <source>
        <dbReference type="PROSITE" id="PS50234"/>
    </source>
</evidence>
<comment type="subcellular location">
    <subcellularLocation>
        <location evidence="1">Nucleus</location>
        <location evidence="1">Nucleolus</location>
    </subcellularLocation>
    <subcellularLocation>
        <location evidence="2">Nucleus</location>
        <location evidence="2">Nucleoplasm</location>
    </subcellularLocation>
</comment>
<feature type="compositionally biased region" description="Basic and acidic residues" evidence="11">
    <location>
        <begin position="3306"/>
        <end position="3321"/>
    </location>
</feature>
<sequence>MEEQDSLFLKLKDFSRINAQFRIAFESFEKNKSLSRLEKNNVHLNYIATQIFNVSQYFETVFSHFSEELPRFLNILVNTNSSDNFDYEKHVYACTVISKIIQKRTDLTSYALKYFENHSSPFNKKNSQNPSKKRKFESTMNVDELDLLIVESTYFILKTNPDHYRNIWNWSDFIKIYKTNTNTKVLWIVCHTLAIVFGLNEKHLKKLINTFMSKEISIQHLCQFNLKSTLSETSAKAGVIDKNPQIYIPKNAFEKVANICGIYLQTVNEFVENDLLLEVKSTKENLRKLALGLTSNKALCLQGPVGSGKTSLVEHLALKTGRKIGENFIKVQLGDQTDSKMLLGTYRCTDVPGEFIWQPGVLTQAVVDGNWLLLEDIDSASMDIASVLTSLLENRCLTVPGYKDSVPVAPNFQLFVTQRLVTTITGHHKKHSNAMTLLEKHLLQINIDPLSVDDLKEILITRYSKFQTITDRLINVFQLFNKETDQNLISIPKSGRLISTRDFFKWCSRAIIDFDVSSQESALKVLQDAIDVFCCSYSNAQEALNLAVEISTNLSIINQKAEYFFKTYKPEMHLTQDSLIAGRASIKRDNNIFTKTAKFSFTRPSAVLLERIMCCVNLKEPVLLVGETGTGKTSSVQFLANTIGQKLVVINMNQQSDSADLLGGYKPVDFKFIVAPVRREFEEIFCDYFKVEPNKKYLSNVAVCFNSQRWSDLVKLMTKSCEAAIKRLPAAMDESKKTDNLEKLNKEENFLKRWQLVAEKLHKLAMQLKQPNSLAFAFIEGSLVKAVEKGYWVLLDEINLANAETLECLSGLLEGSKGSLCLLERGDKQPVKRHSNFTLFACMNPSTDVGKKDLPPGLRNRFTEFYVDELTEKSDLLLLVNNYLEAMSLKDKDLNKIVDFYLKVRKQTIMTLSDGLGHKPHYSLRSLCRSLMIASSNPCGMFKRSLYEAFCLGFLTQLDSASYNIVQKMITTYFLGDDKSAKAIMKQPIPEPKDGETYIKFEDNWVHKGSLEPVPPEDYILTGSVRKNLKDLVRIVSIGKLPVLLQGDTSVGKTSLITYLAKSSGNKCVRINNHEHTDLQEYIGSYVADSSGKLVFREGLLVEAMRKGHWIILDELNLAPTDVLEALNRVLDDNRELFIPETQETVKANPNFMLFATQNPPGAYGGRKMLSRAFRNRFVELHFNEIPADELEFILQKRCQMPPSYAKKMISVMTDLQIRRKGSAAFAGKQGFMTLRDLFRWGERYRLAPKLEKLYDWDQHLADEGYLVLAGRVRRTEERGEITEVLQKHLKRTVSPQQLFTLSDKTSSVTQHVLEKILSDKSKHRNIVWTFNMRQLAVLVAKAIEFKEPVLLVGETGGGKTTVCQLIAENNGQNLLTVNCHMHTESSDFIGGLRPVRDHTEDANKLFEWVDGPLIQAMVKGDVFLADEISLADDSVLERLNSLLEPERSLLLAEKGIDLNNTENSELLIANPGFHFIGTMNPGGDFGKKELSPALRNRFTEIWCESCTDKNDLISIIEQNIKGGISFGNQQDGSSGIGKSIMGFVEWFQGTEIGKRFTISIRDILTWVNFINVCAEKIEISEAYLHGAFLTFLDSLGSGATSTESIKILEKFRFQCESFLIKQLKTLTHVEPTLLEKLSVDITKKSFGIKPFYIQNGKLVSAKENFSFNAPTTIFNTLRLLRGMQLNKAILLEGSPGVGKTSLVTALAKYTGHKIFRINLSDQTDISDLFGADLPIEGGTGGQFSWRDGPLLQALKKGDWVLLDELNLASQSVLEGLNACLDHRGEVFIPELGKTFHITPGTRFFACQNPLKQGGSRRGLPKSFLNRFIQVYVNTLNDRDLKFILENQFNEIPSDVLEKMLKFNSKVTDELESHTFGHKGSPWEYNLRDLTRWCEAVLYVYKINPKPDKQFEPERAVQLIYGDRMRTNFDKLKIRDIFESVFECGFSGNNPVVYVNSDSVYFGDVRVERDTDNLNYNVLKQDKTCLVLRSQLPALRSLAYCVNLKWMAILVGTSGSGKSGVVKTLSNLAGKTLKTLPVTSAMDTTDILGGFEQTDYSRHLDELIRLTEHMLMEIIQDLLISKKIDESLDLINIWEIFKEISVSTKQTMDEEAKLFVRKISKLELVWDKLEKLTNNKLMINNLRTKGDKMASCVKKEGSLNAGGKFEWVDSMLTKCLQDGSWLLIDNVNLCSAAVLDRLNALLEPNGVLTIAERGVDANGQMVHIRPHKDFRLFLTMDPKNGEISRAMRNRGVEICLVNDDSDEKLNMLDLKSMINLNGLNRPEWINVLIKTHNFVSDLILGEKPTINEILQASFLISQQLNHGVVNFADTIIEVYYKTRSSVEFNCTDAVTVITDEVRKYLSQVDEINVDEDIIDFYNENSTLKTEELQSISDIAKVKQQCSLLMSLMDYKDRNSCVTIYKYILANMYSITSCEDLQIRHLYLQNILRNNSEDLQLIDKFNRIVNQFKNSSRLPLDYRWTPDIINKFLQEEKGNNINLSLHLSIQYQIEKLKTLNVNAEIKKSKKLSLNDYIIELRKRNKTEKFDNVDIVQFIELLEEFDACLKQLPEKIQINENNFVEILQLLTWRFLFFQCTLKNMKNISSTDYYSMLANLLMHYKWFFKNSIKRLSEIVKTPLNAKIMEITTTINSNLEKQFSSLNKLSKNYNKHNNRPPPFINDHQLEVVPVFNDISDKYNYFDRRNDLMKVLSILKTDKELYETLVDVKQELNFDFTDVSKQITLLKHLHDNYEENKPESINKFDLEVLPFKDYFNQLETRLNIRTIQEEKTVEPITKTLLTPLELMGLLQRYSSEKDNRYLHEIRRVYNTYIMNSAYIKPSKFLQTEELDISLTNFTPFLTFYFNHFLVNLEGNNFNTNLGNFRELQKQHKMLNGTLWSNIMQLNSENYDFLKSETNYVLVRFKTFIKEFGLSLDVDMDKSPEEILQLCLVLLRKYKNNLKVQQIVYHLENCIKNSKLLGKDNNFNNKLLIISDLFMELNYVQMMFNSNLPLVDPLAKKAIKKKYCLESITFFQDIGKALRLQSDVFSENKDLHSYSQPIKSMIKKLEIKNTDLGKYVAVRSKNVLYESVYKMVHHSFSTILSNEYVLAELKNLNFCINLILQNNSDLDLSKCTKTLNQYESSIISYENLLYEWRNFRSTFPDIMEPLLSDVTEFLYGLKLKINLLKKLIKEYENTKQNVNLQEAMENLVALPSLNEKQNNLERQIDNYTEAKFKNFISAELENVDNNFVLKLEKIRLLKCGIHEAFNNCVIEAKTKHNLDKKSFMKFHTLVNHFVTAWNLEEQDKEEKKKEAESLYKTKTKCDDKPEEEQIEDELRELFPSHHDEDFSDFQKKDLSDDLEEKSQESELLALKEEDLKFVVELHKILVQNFTKSEWLNPSVDKSVTYDFVHPLLEKFKLFKLLLNNSKNCLDYTMDTKLTGSLSVLVSVAQRYGDTSYLGEQSSPLKLLNKHNYDFYKDSNVKEIQSSYHILEELKIRINQLLDEWSEQPTLKSIIVLIDRIYSFDLTSPVSRFLTGFEILLSKCHEWEEVAHSGVSLSQFTPNITQQIITWRKLELSMWKDLLNKTYEKMNAPVAKWWLYMYNIMQQFIVESKFTTEELIDTLQNFIVKSSLAEFHSRLELLYVFQSHVVYLERTSQTQEFINVLWNLYCYYNQFDSAIVTKLKDLRSPIEKKLKDYVKIVRWKDINYWAIKETVEKSHRTLHKYIREYKDVLNQPVCTYLVNSTNNTTENVGIWDRPQRQNPKTYHYTLDVDAYVTKQSLTKKISSTDVTIEEGILSKIDTYFLKSRKLCKDTILSTKYPTLIQNLDSFVTDIIERSTHLQNLEADSTLPKEKQKSQAKNILQQKHRALADLFKTLSKIGLSFKTGIIEAKLKKLSSDFTIKPIDLIANFSNINHGRKEEKILTIWNACEVYYVRCLMRTEILENALRNPAKDLGVQNIERCKGFTSHLLNLSHKQKTDLINTSRMYYYLRFYLKQMNDFCEAKNFVTLNKIETLKNLLKNIIIVANQYKIILNSCPEDAIGDDNVEIPTLKVNTKDFIKEKHDALWTKTSQMLNDIINIVGKLANSLSKLTGHVPSCEYDLVYPQFVCVGETTNTLNELITEISEKLDKLIEVFNGIPLADSLVWLKSELNKIEHDFLQNDITESKDAKSYKNDVEKYTEKMLLAMQGIYKKYKDKEEPPNADDEEDLELTEDLLKGHLVENLSSDFALLEMKRVLKATHKIASILFSNSPEETKELRELVKQSLPILEQILLLYQYFITQEVSAYRVSCKMNSILLNIFIDLAQRGFCVPPELSDEMDSEGMNKPTDGMGLGEGQGERDVSDKIESEDQLDDAQPAGQEKQKEEDKDCKEEDKGIEMSEDFDSKLQDKEKAEDDEESKSDDSDANEQMGETEKGADQLDQEIWGDEEEEANEDEGDEEESQEKEEQGNKGEKEGEDQLGAKEDKPNKPDEQQEQNEEGEEKEKSKKDINEMEEPEYDDEQNDPYHGNQPELPEPEPMDLPDDLQLDDGEEKNDDNQEENPFDIDAMKEDNVPEDKEEEDKTNNEEQQNDEATSFSSDDEDDTEKNGDNDDEFHEEVENENKEDKKEEEAGMNEGEVEKEEENKHEEEEKEDNEESALDQTATNEENVEAMDVDKSESADKTQSTQMENQKSNQPIEELCQEDNPDKDGTGQSQMEESKTGHSAQTSAPQETQSLKREREDNEIKKQKPGESDNQRSLGDTNEPTKKKLKTVEATDDGQDDDQNPEEKDTAEMYQHIKDAKESSTQVLDTATEEQAEAQQKEIPNMEEEEVGEEATESQTELPKDEDKDEDMPEVENAKAEKTDGVKDEKSKKQQHPDGDILNDMKDIDVEGDVVETSTVLRSNETTHHTQFTNLSENTAERLTIEEINALRTDVEKQLSAWNEPPTNLEAEQTWQKISSVTSSLAQDLSEQLRLVLEPTLASRLKGDFRTGRRINMRKVIPYIASQFRKDKIWLRRTKPSKREYQIVLAIDDSSSMADNHSKEIAFESVALISKALTLLESGQLSILSFGENTEIVHKLADQFTEKSGVKLLQKFKFDQNKTCISKLVDFSTEMFNQSQMHSSALNAKLLVIVSDGRGVFSEGETFVRQAVRRAKLSNIFMVFVIIDSPENKNSILDIRMPVFKDGKLLGIQTYMDVFPFSFYIILRDINSLPNVLSDALRQWFEVVSNLDKQ</sequence>
<feature type="compositionally biased region" description="Basic and acidic residues" evidence="11">
    <location>
        <begin position="4335"/>
        <end position="4346"/>
    </location>
</feature>
<feature type="region of interest" description="Disordered" evidence="11">
    <location>
        <begin position="3306"/>
        <end position="3325"/>
    </location>
</feature>
<reference evidence="13" key="1">
    <citation type="submission" date="2021-12" db="EMBL/GenBank/DDBJ databases">
        <authorList>
            <person name="King R."/>
        </authorList>
    </citation>
    <scope>NUCLEOTIDE SEQUENCE</scope>
</reference>
<evidence type="ECO:0000256" key="3">
    <source>
        <dbReference type="ARBA" id="ARBA00007188"/>
    </source>
</evidence>
<dbReference type="InterPro" id="IPR040848">
    <property type="entry name" value="AAA_lid_7"/>
</dbReference>
<keyword evidence="10" id="KW-0175">Coiled coil</keyword>
<dbReference type="GO" id="GO:0000027">
    <property type="term" value="P:ribosomal large subunit assembly"/>
    <property type="evidence" value="ECO:0007669"/>
    <property type="project" value="InterPro"/>
</dbReference>
<feature type="compositionally biased region" description="Basic and acidic residues" evidence="11">
    <location>
        <begin position="4544"/>
        <end position="4563"/>
    </location>
</feature>
<proteinExistence type="inferred from homology"/>
<feature type="compositionally biased region" description="Acidic residues" evidence="11">
    <location>
        <begin position="4804"/>
        <end position="4815"/>
    </location>
</feature>
<evidence type="ECO:0000256" key="11">
    <source>
        <dbReference type="SAM" id="MobiDB-lite"/>
    </source>
</evidence>
<dbReference type="InterPro" id="IPR048617">
    <property type="entry name" value="MDN1_AAA_lid_4"/>
</dbReference>
<feature type="compositionally biased region" description="Acidic residues" evidence="11">
    <location>
        <begin position="4418"/>
        <end position="4442"/>
    </location>
</feature>
<dbReference type="PIRSF" id="PIRSF010340">
    <property type="entry name" value="Midasin"/>
    <property type="match status" value="1"/>
</dbReference>
<evidence type="ECO:0000256" key="10">
    <source>
        <dbReference type="SAM" id="Coils"/>
    </source>
</evidence>
<dbReference type="GO" id="GO:0005524">
    <property type="term" value="F:ATP binding"/>
    <property type="evidence" value="ECO:0007669"/>
    <property type="project" value="UniProtKB-KW"/>
</dbReference>
<evidence type="ECO:0000256" key="1">
    <source>
        <dbReference type="ARBA" id="ARBA00004604"/>
    </source>
</evidence>
<keyword evidence="5 9" id="KW-0547">Nucleotide-binding</keyword>
<dbReference type="SMART" id="SM00382">
    <property type="entry name" value="AAA"/>
    <property type="match status" value="5"/>
</dbReference>
<feature type="compositionally biased region" description="Acidic residues" evidence="11">
    <location>
        <begin position="4753"/>
        <end position="4763"/>
    </location>
</feature>
<dbReference type="FunFam" id="3.40.50.300:FF:000582">
    <property type="entry name" value="Midasin"/>
    <property type="match status" value="1"/>
</dbReference>
<dbReference type="InterPro" id="IPR011704">
    <property type="entry name" value="ATPase_dyneun-rel_AAA"/>
</dbReference>
<dbReference type="FunFam" id="3.40.50.300:FF:000142">
    <property type="entry name" value="Midasin"/>
    <property type="match status" value="1"/>
</dbReference>
<gene>
    <name evidence="13" type="ORF">MELIAE_LOCUS8219</name>
</gene>
<dbReference type="InterPro" id="IPR003593">
    <property type="entry name" value="AAA+_ATPase"/>
</dbReference>
<evidence type="ECO:0000256" key="8">
    <source>
        <dbReference type="ARBA" id="ARBA00023242"/>
    </source>
</evidence>
<feature type="compositionally biased region" description="Basic and acidic residues" evidence="11">
    <location>
        <begin position="4359"/>
        <end position="4391"/>
    </location>
</feature>
<feature type="compositionally biased region" description="Acidic residues" evidence="11">
    <location>
        <begin position="4627"/>
        <end position="4636"/>
    </location>
</feature>
<name>A0A9P0FHW4_BRAAE</name>
<evidence type="ECO:0000256" key="7">
    <source>
        <dbReference type="ARBA" id="ARBA00023186"/>
    </source>
</evidence>
<dbReference type="FunFam" id="3.40.50.410:FF:000028">
    <property type="entry name" value="Midasin"/>
    <property type="match status" value="1"/>
</dbReference>
<dbReference type="GO" id="GO:0000055">
    <property type="term" value="P:ribosomal large subunit export from nucleus"/>
    <property type="evidence" value="ECO:0007669"/>
    <property type="project" value="TreeGrafter"/>
</dbReference>
<feature type="compositionally biased region" description="Basic and acidic residues" evidence="11">
    <location>
        <begin position="4835"/>
        <end position="4863"/>
    </location>
</feature>
<evidence type="ECO:0000256" key="4">
    <source>
        <dbReference type="ARBA" id="ARBA00017143"/>
    </source>
</evidence>
<evidence type="ECO:0000256" key="6">
    <source>
        <dbReference type="ARBA" id="ARBA00022840"/>
    </source>
</evidence>
<dbReference type="Pfam" id="PF21108">
    <property type="entry name" value="MDN1_4th"/>
    <property type="match status" value="1"/>
</dbReference>
<protein>
    <recommendedName>
        <fullName evidence="4 9">Midasin</fullName>
    </recommendedName>
</protein>
<keyword evidence="6 9" id="KW-0067">ATP-binding</keyword>
<dbReference type="PROSITE" id="PS50234">
    <property type="entry name" value="VWFA"/>
    <property type="match status" value="1"/>
</dbReference>
<dbReference type="EMBL" id="OV121136">
    <property type="protein sequence ID" value="CAH0557511.1"/>
    <property type="molecule type" value="Genomic_DNA"/>
</dbReference>
<feature type="compositionally biased region" description="Basic and acidic residues" evidence="11">
    <location>
        <begin position="4480"/>
        <end position="4489"/>
    </location>
</feature>
<dbReference type="SUPFAM" id="SSF52540">
    <property type="entry name" value="P-loop containing nucleoside triphosphate hydrolases"/>
    <property type="match status" value="6"/>
</dbReference>
<dbReference type="OrthoDB" id="422220at2759"/>
<dbReference type="InterPro" id="IPR036465">
    <property type="entry name" value="vWFA_dom_sf"/>
</dbReference>
<dbReference type="InterPro" id="IPR027417">
    <property type="entry name" value="P-loop_NTPase"/>
</dbReference>
<feature type="region of interest" description="Disordered" evidence="11">
    <location>
        <begin position="4313"/>
        <end position="4863"/>
    </location>
</feature>
<feature type="compositionally biased region" description="Acidic residues" evidence="11">
    <location>
        <begin position="4490"/>
        <end position="4501"/>
    </location>
</feature>
<feature type="compositionally biased region" description="Acidic residues" evidence="11">
    <location>
        <begin position="4392"/>
        <end position="4404"/>
    </location>
</feature>
<dbReference type="InterPro" id="IPR041190">
    <property type="entry name" value="Midasin_AAA_lid_5"/>
</dbReference>
<feature type="compositionally biased region" description="Polar residues" evidence="11">
    <location>
        <begin position="4689"/>
        <end position="4712"/>
    </location>
</feature>
<dbReference type="InterPro" id="IPR002035">
    <property type="entry name" value="VWF_A"/>
</dbReference>
<dbReference type="GO" id="GO:0016887">
    <property type="term" value="F:ATP hydrolysis activity"/>
    <property type="evidence" value="ECO:0007669"/>
    <property type="project" value="InterPro"/>
</dbReference>
<dbReference type="CDD" id="cd01460">
    <property type="entry name" value="vWA_midasin"/>
    <property type="match status" value="1"/>
</dbReference>
<dbReference type="InterPro" id="IPR012099">
    <property type="entry name" value="Midasin"/>
</dbReference>
<dbReference type="Pfam" id="PF17865">
    <property type="entry name" value="AAA_lid_5"/>
    <property type="match status" value="1"/>
</dbReference>
<evidence type="ECO:0000256" key="9">
    <source>
        <dbReference type="PIRNR" id="PIRNR010340"/>
    </source>
</evidence>
<dbReference type="SUPFAM" id="SSF53300">
    <property type="entry name" value="vWA-like"/>
    <property type="match status" value="1"/>
</dbReference>
<keyword evidence="7 9" id="KW-0143">Chaperone</keyword>
<keyword evidence="8 9" id="KW-0539">Nucleus</keyword>
<feature type="compositionally biased region" description="Basic and acidic residues" evidence="11">
    <location>
        <begin position="4713"/>
        <end position="4733"/>
    </location>
</feature>
<feature type="coiled-coil region" evidence="10">
    <location>
        <begin position="3175"/>
        <end position="3231"/>
    </location>
</feature>
<comment type="similarity">
    <text evidence="3 9">Belongs to the midasin family.</text>
</comment>
<dbReference type="GO" id="GO:0005730">
    <property type="term" value="C:nucleolus"/>
    <property type="evidence" value="ECO:0007669"/>
    <property type="project" value="UniProtKB-SubCell"/>
</dbReference>
<dbReference type="FunFam" id="3.40.50.300:FF:002451">
    <property type="entry name" value="Midasin"/>
    <property type="match status" value="1"/>
</dbReference>
<dbReference type="PANTHER" id="PTHR48103">
    <property type="entry name" value="MIDASIN-RELATED"/>
    <property type="match status" value="1"/>
</dbReference>
<dbReference type="GO" id="GO:0005654">
    <property type="term" value="C:nucleoplasm"/>
    <property type="evidence" value="ECO:0007669"/>
    <property type="project" value="UniProtKB-SubCell"/>
</dbReference>
<dbReference type="FunFam" id="3.40.50.300:FF:000764">
    <property type="entry name" value="Midasin"/>
    <property type="match status" value="1"/>
</dbReference>
<organism evidence="13 14">
    <name type="scientific">Brassicogethes aeneus</name>
    <name type="common">Rape pollen beetle</name>
    <name type="synonym">Meligethes aeneus</name>
    <dbReference type="NCBI Taxonomy" id="1431903"/>
    <lineage>
        <taxon>Eukaryota</taxon>
        <taxon>Metazoa</taxon>
        <taxon>Ecdysozoa</taxon>
        <taxon>Arthropoda</taxon>
        <taxon>Hexapoda</taxon>
        <taxon>Insecta</taxon>
        <taxon>Pterygota</taxon>
        <taxon>Neoptera</taxon>
        <taxon>Endopterygota</taxon>
        <taxon>Coleoptera</taxon>
        <taxon>Polyphaga</taxon>
        <taxon>Cucujiformia</taxon>
        <taxon>Nitidulidae</taxon>
        <taxon>Meligethinae</taxon>
        <taxon>Brassicogethes</taxon>
    </lineage>
</organism>
<dbReference type="Pfam" id="PF07728">
    <property type="entry name" value="AAA_5"/>
    <property type="match status" value="7"/>
</dbReference>
<feature type="compositionally biased region" description="Polar residues" evidence="11">
    <location>
        <begin position="4660"/>
        <end position="4674"/>
    </location>
</feature>
<dbReference type="PANTHER" id="PTHR48103:SF2">
    <property type="entry name" value="MIDASIN"/>
    <property type="match status" value="1"/>
</dbReference>
<comment type="function">
    <text evidence="9">Nuclear chaperone required for maturation and nuclear export of pre-60S ribosome subunits.</text>
</comment>
<keyword evidence="14" id="KW-1185">Reference proteome</keyword>
<evidence type="ECO:0000256" key="5">
    <source>
        <dbReference type="ARBA" id="ARBA00022741"/>
    </source>
</evidence>
<feature type="domain" description="VWFA" evidence="12">
    <location>
        <begin position="5005"/>
        <end position="5200"/>
    </location>
</feature>
<dbReference type="Pfam" id="PF17867">
    <property type="entry name" value="AAA_lid_7"/>
    <property type="match status" value="3"/>
</dbReference>
<dbReference type="Gene3D" id="3.40.50.300">
    <property type="entry name" value="P-loop containing nucleotide triphosphate hydrolases"/>
    <property type="match status" value="6"/>
</dbReference>